<evidence type="ECO:0000313" key="3">
    <source>
        <dbReference type="Proteomes" id="UP001239994"/>
    </source>
</evidence>
<dbReference type="Proteomes" id="UP001239994">
    <property type="component" value="Unassembled WGS sequence"/>
</dbReference>
<dbReference type="EMBL" id="JAROKS010000021">
    <property type="protein sequence ID" value="KAK1790327.1"/>
    <property type="molecule type" value="Genomic_DNA"/>
</dbReference>
<gene>
    <name evidence="2" type="ORF">P4O66_014238</name>
</gene>
<reference evidence="2" key="1">
    <citation type="submission" date="2023-03" db="EMBL/GenBank/DDBJ databases">
        <title>Electrophorus voltai genome.</title>
        <authorList>
            <person name="Bian C."/>
        </authorList>
    </citation>
    <scope>NUCLEOTIDE SEQUENCE</scope>
    <source>
        <strain evidence="2">CB-2022</strain>
        <tissue evidence="2">Muscle</tissue>
    </source>
</reference>
<proteinExistence type="predicted"/>
<comment type="caution">
    <text evidence="2">The sequence shown here is derived from an EMBL/GenBank/DDBJ whole genome shotgun (WGS) entry which is preliminary data.</text>
</comment>
<dbReference type="AlphaFoldDB" id="A0AAD8Z0H2"/>
<accession>A0AAD8Z0H2</accession>
<organism evidence="2 3">
    <name type="scientific">Electrophorus voltai</name>
    <dbReference type="NCBI Taxonomy" id="2609070"/>
    <lineage>
        <taxon>Eukaryota</taxon>
        <taxon>Metazoa</taxon>
        <taxon>Chordata</taxon>
        <taxon>Craniata</taxon>
        <taxon>Vertebrata</taxon>
        <taxon>Euteleostomi</taxon>
        <taxon>Actinopterygii</taxon>
        <taxon>Neopterygii</taxon>
        <taxon>Teleostei</taxon>
        <taxon>Ostariophysi</taxon>
        <taxon>Gymnotiformes</taxon>
        <taxon>Gymnotoidei</taxon>
        <taxon>Gymnotidae</taxon>
        <taxon>Electrophorus</taxon>
    </lineage>
</organism>
<feature type="compositionally biased region" description="Basic and acidic residues" evidence="1">
    <location>
        <begin position="14"/>
        <end position="31"/>
    </location>
</feature>
<evidence type="ECO:0000313" key="2">
    <source>
        <dbReference type="EMBL" id="KAK1790327.1"/>
    </source>
</evidence>
<sequence>MTVPSRVSVGRPARTHEPPRHPSVRRRDPSLRQRSVQVRPAGTELYERLAGSMEETALNSARFRSTTVKGTGEQENEWGKTERGREVLMWHVCVGEREGVCAWLGFFSRQSSDFSPRSALSCTLSGIRVSTRTLPVQRVMEMQDHQKAQPDDPTTPTRIGVGGEATAKTHNTVQITVSDITSELHFKDEAYSQFFDIACAPGTEGDPLGAGRF</sequence>
<feature type="region of interest" description="Disordered" evidence="1">
    <location>
        <begin position="1"/>
        <end position="37"/>
    </location>
</feature>
<name>A0AAD8Z0H2_9TELE</name>
<protein>
    <submittedName>
        <fullName evidence="2">Uncharacterized protein</fullName>
    </submittedName>
</protein>
<evidence type="ECO:0000256" key="1">
    <source>
        <dbReference type="SAM" id="MobiDB-lite"/>
    </source>
</evidence>
<keyword evidence="3" id="KW-1185">Reference proteome</keyword>